<evidence type="ECO:0000256" key="3">
    <source>
        <dbReference type="ARBA" id="ARBA00023242"/>
    </source>
</evidence>
<dbReference type="Pfam" id="PF22770">
    <property type="entry name" value="POP1_C"/>
    <property type="match status" value="1"/>
</dbReference>
<feature type="region of interest" description="Disordered" evidence="4">
    <location>
        <begin position="1"/>
        <end position="38"/>
    </location>
</feature>
<dbReference type="GO" id="GO:0001682">
    <property type="term" value="P:tRNA 5'-leader removal"/>
    <property type="evidence" value="ECO:0007669"/>
    <property type="project" value="InterPro"/>
</dbReference>
<dbReference type="Pfam" id="PF08170">
    <property type="entry name" value="POPLD"/>
    <property type="match status" value="1"/>
</dbReference>
<dbReference type="InterPro" id="IPR012590">
    <property type="entry name" value="POPLD_dom"/>
</dbReference>
<dbReference type="InterPro" id="IPR009723">
    <property type="entry name" value="Pop1_N"/>
</dbReference>
<evidence type="ECO:0000256" key="4">
    <source>
        <dbReference type="SAM" id="MobiDB-lite"/>
    </source>
</evidence>
<gene>
    <name evidence="8" type="primary">POP1</name>
    <name evidence="8" type="ORF">PBNK65NY_000323400</name>
</gene>
<dbReference type="PANTHER" id="PTHR22731">
    <property type="entry name" value="RIBONUCLEASES P/MRP PROTEIN SUBUNIT POP1"/>
    <property type="match status" value="1"/>
</dbReference>
<dbReference type="Proteomes" id="UP000516480">
    <property type="component" value="Chromosome 12"/>
</dbReference>
<reference evidence="8 9" key="1">
    <citation type="submission" date="2016-08" db="EMBL/GenBank/DDBJ databases">
        <authorList>
            <consortium name="Pathogen Informatics"/>
        </authorList>
    </citation>
    <scope>NUCLEOTIDE SEQUENCE [LARGE SCALE GENOMIC DNA]</scope>
    <source>
        <strain evidence="8 9">NK65 ny</strain>
    </source>
</reference>
<dbReference type="EMBL" id="LT608148">
    <property type="protein sequence ID" value="SCM25038.1"/>
    <property type="molecule type" value="Genomic_DNA"/>
</dbReference>
<feature type="compositionally biased region" description="Basic and acidic residues" evidence="4">
    <location>
        <begin position="18"/>
        <end position="27"/>
    </location>
</feature>
<dbReference type="InterPro" id="IPR055079">
    <property type="entry name" value="POP1_C"/>
</dbReference>
<feature type="domain" description="Pop1 N-terminal" evidence="5">
    <location>
        <begin position="76"/>
        <end position="144"/>
    </location>
</feature>
<dbReference type="AlphaFoldDB" id="A0A1C6YNQ9"/>
<dbReference type="GO" id="GO:0000172">
    <property type="term" value="C:ribonuclease MRP complex"/>
    <property type="evidence" value="ECO:0007669"/>
    <property type="project" value="InterPro"/>
</dbReference>
<dbReference type="GO" id="GO:0005655">
    <property type="term" value="C:nucleolar ribonuclease P complex"/>
    <property type="evidence" value="ECO:0007669"/>
    <property type="project" value="InterPro"/>
</dbReference>
<feature type="domain" description="POPLD" evidence="6">
    <location>
        <begin position="721"/>
        <end position="812"/>
    </location>
</feature>
<dbReference type="Pfam" id="PF06978">
    <property type="entry name" value="POP1_N"/>
    <property type="match status" value="2"/>
</dbReference>
<dbReference type="EC" id="3.1.26.5" evidence="8"/>
<comment type="subcellular location">
    <subcellularLocation>
        <location evidence="1">Nucleus</location>
    </subcellularLocation>
</comment>
<keyword evidence="8" id="KW-0378">Hydrolase</keyword>
<accession>A0A1C6YNQ9</accession>
<organism evidence="8 9">
    <name type="scientific">Plasmodium berghei</name>
    <dbReference type="NCBI Taxonomy" id="5821"/>
    <lineage>
        <taxon>Eukaryota</taxon>
        <taxon>Sar</taxon>
        <taxon>Alveolata</taxon>
        <taxon>Apicomplexa</taxon>
        <taxon>Aconoidasida</taxon>
        <taxon>Haemosporida</taxon>
        <taxon>Plasmodiidae</taxon>
        <taxon>Plasmodium</taxon>
        <taxon>Plasmodium (Vinckeia)</taxon>
    </lineage>
</organism>
<proteinExistence type="predicted"/>
<keyword evidence="3" id="KW-0539">Nucleus</keyword>
<evidence type="ECO:0000313" key="8">
    <source>
        <dbReference type="EMBL" id="SCM25038.1"/>
    </source>
</evidence>
<evidence type="ECO:0000256" key="1">
    <source>
        <dbReference type="ARBA" id="ARBA00004123"/>
    </source>
</evidence>
<feature type="domain" description="POP1 C-terminal" evidence="7">
    <location>
        <begin position="879"/>
        <end position="1077"/>
    </location>
</feature>
<feature type="domain" description="Pop1 N-terminal" evidence="5">
    <location>
        <begin position="159"/>
        <end position="225"/>
    </location>
</feature>
<dbReference type="VEuPathDB" id="PlasmoDB:PBANKA_1220100"/>
<dbReference type="InterPro" id="IPR039182">
    <property type="entry name" value="Pop1"/>
</dbReference>
<keyword evidence="2" id="KW-0819">tRNA processing</keyword>
<protein>
    <submittedName>
        <fullName evidence="8">Ribonucleases P/MRP protein subunit POP1, putative</fullName>
        <ecNumber evidence="8">3.1.26.5</ecNumber>
    </submittedName>
</protein>
<name>A0A1C6YNQ9_PLABE</name>
<evidence type="ECO:0000313" key="9">
    <source>
        <dbReference type="Proteomes" id="UP000516480"/>
    </source>
</evidence>
<feature type="compositionally biased region" description="Low complexity" evidence="4">
    <location>
        <begin position="28"/>
        <end position="38"/>
    </location>
</feature>
<evidence type="ECO:0000256" key="2">
    <source>
        <dbReference type="ARBA" id="ARBA00022694"/>
    </source>
</evidence>
<dbReference type="GO" id="GO:0004526">
    <property type="term" value="F:ribonuclease P activity"/>
    <property type="evidence" value="ECO:0007669"/>
    <property type="project" value="UniProtKB-EC"/>
</dbReference>
<dbReference type="PANTHER" id="PTHR22731:SF3">
    <property type="entry name" value="RIBONUCLEASES P_MRP PROTEIN SUBUNIT POP1"/>
    <property type="match status" value="1"/>
</dbReference>
<evidence type="ECO:0000259" key="7">
    <source>
        <dbReference type="Pfam" id="PF22770"/>
    </source>
</evidence>
<sequence>MEPTINVKKNGNIYHNKRGNDEKKENVKNNANNKMSNNNEKIYKPLQDITKNSEIKSFNQNVILWSSSFFSLKEDDLKIFGNEIKKRNIFKRCFQRIHKNKRRRCMSFNPYRVPLSCKKVTLDEMLISEPKIMKKKKKKKKKKKIYNNPNMPHDYFFKKYILRAKKKKWLETHLYHSKKFKMTDIYGYKLALKNCDKISRRIFRYHKRKSLIHDMSYVEVLQISGNENDIIHILKKITNIEQANMLREKYLLGILLGKIFIYKYENIQGKLKYEKNNFQMNQLNQQENHNLFKNNDNNFFNAKNCLICPAYFLWRSMEKKKKKSKKGKKKSRINTTNQVNEYKNDNEATKIKNKNKSEVLRDLWIFIHPVCLKEIIENFEIIISCEINNISHKVDIKHIKNICMYELIGPNSFNLLTNILKVKSKYIMKEKKDIYHYKYENITLPKDFVIPMYAILPKTIGPFLLNYKINEKLYDKLVNNIDKQTYVESNKINEQMIKENRNNKSSTCLNALNYLREKNEKGNKFLLKSNNFSPYDNNILMNDKIKQNVIKTFKINKYEHVRSRKKKKVKLAILKMLRNNKNIAPYDVIKEKKKKNEDEKVENDSEQVLNNNINEKKQNNTFLNLVNEVDINIKKGKYSSTIFDNNNILNSYVDNFLDECKKEEMDKNNRSDIWSIKQSEQDEILTELQKTKEQIKNNSQKYIKIPILIINKSDNNNNKRFFILCPAKKKSSVLFHLLVRNGSIAIGLKEREKIFKCLDFLCYPKDFPDSVGGIFYNNLREQLSKKKHFKKPINKRVNYYCLGINNPFNYSWISIYPHTNNNVKIIRVTDSYNAFLIKTFLNRFVSISLNKLNNINDLEKFYTFMEDIKSKFYVLSSYFISVYVYAYKKGTPKRLSHICSMPLKKLIKFFIQYPNTKKIQKWLVHKKIEEKKIYNSKKIEKPKEPVISRYKNRVVKKRELKKNANNKENISYILQTEDKQFDPQKCENNNEEIILASKKIIGFVSSGGHVLSKGYGYGVAHISFYLFLENILYHIFVLKLITSNEIKANQNGTEFTCLALMRNINSSHYYHVWLSMVSEGKYLPF</sequence>
<evidence type="ECO:0000259" key="6">
    <source>
        <dbReference type="Pfam" id="PF08170"/>
    </source>
</evidence>
<evidence type="ECO:0000259" key="5">
    <source>
        <dbReference type="Pfam" id="PF06978"/>
    </source>
</evidence>